<name>A0YCE1_9GAMM</name>
<dbReference type="InterPro" id="IPR033881">
    <property type="entry name" value="vWA_BatA_type"/>
</dbReference>
<proteinExistence type="predicted"/>
<reference evidence="3 4" key="1">
    <citation type="journal article" date="2010" name="J. Bacteriol.">
        <title>Genome sequence of the oligotrophic marine Gammaproteobacterium HTCC2143, isolated from the Oregon Coast.</title>
        <authorList>
            <person name="Oh H.M."/>
            <person name="Kang I."/>
            <person name="Ferriera S."/>
            <person name="Giovannoni S.J."/>
            <person name="Cho J.C."/>
        </authorList>
    </citation>
    <scope>NUCLEOTIDE SEQUENCE [LARGE SCALE GENOMIC DNA]</scope>
    <source>
        <strain evidence="3 4">HTCC2143</strain>
    </source>
</reference>
<feature type="transmembrane region" description="Helical" evidence="1">
    <location>
        <begin position="6"/>
        <end position="23"/>
    </location>
</feature>
<sequence>MIGFNLMWALYLLPVPLLAYWLIPKAQQHQAAVRVPFFSELSELQHNKKNVIGLAKLQTAVVITIWCSLVLAAAGPTWIGDPINLPSSGRDLLLAVDLSGSMKIEDMEVNGDRVPRIVAVKTVLNEFIQRRKGDRLGLILFGSQAYVQAPLTFDQTTVQRFMREAQIGFAGEENTAIGDAIGLSVKRLRDRPGDRHVMILLTDGQNNGGKINPIPASKIAANNGIIIYTIGVGADEMVMPGVLGSSFGSRRVNPSADLDEKTLQQVATATGGQYFRARNPQELEKIYRLLDQLEPVEDKKETFRPQKSLFYWPLGLAFILSALTALIKFPWRDGLHLSKTNKEPPAISPGELNH</sequence>
<dbReference type="eggNOG" id="COG2304">
    <property type="taxonomic scope" value="Bacteria"/>
</dbReference>
<accession>A0YCE1</accession>
<comment type="caution">
    <text evidence="3">The sequence shown here is derived from an EMBL/GenBank/DDBJ whole genome shotgun (WGS) entry which is preliminary data.</text>
</comment>
<protein>
    <submittedName>
        <fullName evidence="3">BatB protein, putative</fullName>
    </submittedName>
</protein>
<keyword evidence="1" id="KW-1133">Transmembrane helix</keyword>
<dbReference type="PROSITE" id="PS50234">
    <property type="entry name" value="VWFA"/>
    <property type="match status" value="1"/>
</dbReference>
<evidence type="ECO:0000313" key="3">
    <source>
        <dbReference type="EMBL" id="EAW31460.1"/>
    </source>
</evidence>
<dbReference type="OrthoDB" id="6206554at2"/>
<dbReference type="Pfam" id="PF00092">
    <property type="entry name" value="VWA"/>
    <property type="match status" value="1"/>
</dbReference>
<dbReference type="EMBL" id="AAVT01000003">
    <property type="protein sequence ID" value="EAW31460.1"/>
    <property type="molecule type" value="Genomic_DNA"/>
</dbReference>
<dbReference type="PANTHER" id="PTHR22550:SF18">
    <property type="entry name" value="VWFA DOMAIN-CONTAINING PROTEIN"/>
    <property type="match status" value="1"/>
</dbReference>
<dbReference type="Proteomes" id="UP000004931">
    <property type="component" value="Unassembled WGS sequence"/>
</dbReference>
<evidence type="ECO:0000313" key="4">
    <source>
        <dbReference type="Proteomes" id="UP000004931"/>
    </source>
</evidence>
<keyword evidence="4" id="KW-1185">Reference proteome</keyword>
<dbReference type="InterPro" id="IPR050768">
    <property type="entry name" value="UPF0353/GerABKA_families"/>
</dbReference>
<evidence type="ECO:0000259" key="2">
    <source>
        <dbReference type="PROSITE" id="PS50234"/>
    </source>
</evidence>
<dbReference type="STRING" id="247633.GP2143_07919"/>
<dbReference type="AlphaFoldDB" id="A0YCE1"/>
<keyword evidence="1" id="KW-0472">Membrane</keyword>
<feature type="transmembrane region" description="Helical" evidence="1">
    <location>
        <begin position="309"/>
        <end position="331"/>
    </location>
</feature>
<organism evidence="3 4">
    <name type="scientific">marine gamma proteobacterium HTCC2143</name>
    <dbReference type="NCBI Taxonomy" id="247633"/>
    <lineage>
        <taxon>Bacteria</taxon>
        <taxon>Pseudomonadati</taxon>
        <taxon>Pseudomonadota</taxon>
        <taxon>Gammaproteobacteria</taxon>
        <taxon>Cellvibrionales</taxon>
        <taxon>Spongiibacteraceae</taxon>
        <taxon>BD1-7 clade</taxon>
    </lineage>
</organism>
<dbReference type="Gene3D" id="3.40.50.410">
    <property type="entry name" value="von Willebrand factor, type A domain"/>
    <property type="match status" value="1"/>
</dbReference>
<gene>
    <name evidence="3" type="ORF">GP2143_07919</name>
</gene>
<dbReference type="InterPro" id="IPR036465">
    <property type="entry name" value="vWFA_dom_sf"/>
</dbReference>
<evidence type="ECO:0000256" key="1">
    <source>
        <dbReference type="SAM" id="Phobius"/>
    </source>
</evidence>
<dbReference type="SUPFAM" id="SSF53300">
    <property type="entry name" value="vWA-like"/>
    <property type="match status" value="1"/>
</dbReference>
<dbReference type="SMART" id="SM00327">
    <property type="entry name" value="VWA"/>
    <property type="match status" value="1"/>
</dbReference>
<feature type="domain" description="VWFA" evidence="2">
    <location>
        <begin position="91"/>
        <end position="293"/>
    </location>
</feature>
<dbReference type="PANTHER" id="PTHR22550">
    <property type="entry name" value="SPORE GERMINATION PROTEIN"/>
    <property type="match status" value="1"/>
</dbReference>
<keyword evidence="1" id="KW-0812">Transmembrane</keyword>
<dbReference type="CDD" id="cd01467">
    <property type="entry name" value="vWA_BatA_type"/>
    <property type="match status" value="1"/>
</dbReference>
<dbReference type="InterPro" id="IPR002035">
    <property type="entry name" value="VWF_A"/>
</dbReference>